<feature type="domain" description="PID" evidence="2">
    <location>
        <begin position="9"/>
        <end position="152"/>
    </location>
</feature>
<keyword evidence="4" id="KW-1185">Reference proteome</keyword>
<protein>
    <recommendedName>
        <fullName evidence="2">PID domain-containing protein</fullName>
    </recommendedName>
</protein>
<sequence>MSWLFQAKIAKSHFYVWYLGSKEADGVRGSAVVLPIMRQLLKDSFKKTPSKATVQISSKGLKLTQSVPAMTRSGKIKTQLAKFQIAASCITYSMTGKAPFDDVVGVVMLVLNPEMNSPMHVHCYRCDSPETAQIMHANIQLLISRPEIQRSILDLEQRLFLAGLLVPRSKAGARSASRPRNTGARAVSDDFVHPPPREERTRIFTSENTSSKTKPTDRGRQNMPKRVVDELKSKLTNSDLRLIQNSFQSMDIRGDSAFAGRHTKPQFRMFGDTMLREGKSRSLDNLGNIVSTDLRGGDNSSNHRFSRLDMSRPFRQSEDFEKSDGLWKPNGVRRVSSIRMNL</sequence>
<dbReference type="PANTHER" id="PTHR41148:SF1">
    <property type="entry name" value="LP09875P"/>
    <property type="match status" value="1"/>
</dbReference>
<dbReference type="InterPro" id="IPR011993">
    <property type="entry name" value="PH-like_dom_sf"/>
</dbReference>
<dbReference type="Proteomes" id="UP000053660">
    <property type="component" value="Unassembled WGS sequence"/>
</dbReference>
<feature type="compositionally biased region" description="Polar residues" evidence="1">
    <location>
        <begin position="203"/>
        <end position="213"/>
    </location>
</feature>
<feature type="region of interest" description="Disordered" evidence="1">
    <location>
        <begin position="171"/>
        <end position="224"/>
    </location>
</feature>
<dbReference type="InterPro" id="IPR006020">
    <property type="entry name" value="PTB/PI_dom"/>
</dbReference>
<proteinExistence type="predicted"/>
<feature type="compositionally biased region" description="Basic and acidic residues" evidence="1">
    <location>
        <begin position="187"/>
        <end position="202"/>
    </location>
</feature>
<evidence type="ECO:0000313" key="4">
    <source>
        <dbReference type="Proteomes" id="UP000053660"/>
    </source>
</evidence>
<dbReference type="OrthoDB" id="9994380at2759"/>
<name>A0A0B1TH57_OESDE</name>
<evidence type="ECO:0000313" key="3">
    <source>
        <dbReference type="EMBL" id="KHJ96898.1"/>
    </source>
</evidence>
<evidence type="ECO:0000259" key="2">
    <source>
        <dbReference type="SMART" id="SM00462"/>
    </source>
</evidence>
<reference evidence="3 4" key="1">
    <citation type="submission" date="2014-03" db="EMBL/GenBank/DDBJ databases">
        <title>Draft genome of the hookworm Oesophagostomum dentatum.</title>
        <authorList>
            <person name="Mitreva M."/>
        </authorList>
    </citation>
    <scope>NUCLEOTIDE SEQUENCE [LARGE SCALE GENOMIC DNA]</scope>
    <source>
        <strain evidence="3 4">OD-Hann</strain>
    </source>
</reference>
<gene>
    <name evidence="3" type="ORF">OESDEN_03126</name>
</gene>
<dbReference type="PANTHER" id="PTHR41148">
    <property type="entry name" value="LP09875P"/>
    <property type="match status" value="1"/>
</dbReference>
<dbReference type="EMBL" id="KN549562">
    <property type="protein sequence ID" value="KHJ96898.1"/>
    <property type="molecule type" value="Genomic_DNA"/>
</dbReference>
<dbReference type="AlphaFoldDB" id="A0A0B1TH57"/>
<dbReference type="SUPFAM" id="SSF50729">
    <property type="entry name" value="PH domain-like"/>
    <property type="match status" value="1"/>
</dbReference>
<dbReference type="SMART" id="SM00462">
    <property type="entry name" value="PTB"/>
    <property type="match status" value="1"/>
</dbReference>
<feature type="compositionally biased region" description="Basic and acidic residues" evidence="1">
    <location>
        <begin position="214"/>
        <end position="224"/>
    </location>
</feature>
<accession>A0A0B1TH57</accession>
<dbReference type="Gene3D" id="2.30.29.30">
    <property type="entry name" value="Pleckstrin-homology domain (PH domain)/Phosphotyrosine-binding domain (PTB)"/>
    <property type="match status" value="1"/>
</dbReference>
<evidence type="ECO:0000256" key="1">
    <source>
        <dbReference type="SAM" id="MobiDB-lite"/>
    </source>
</evidence>
<organism evidence="3 4">
    <name type="scientific">Oesophagostomum dentatum</name>
    <name type="common">Nodular worm</name>
    <dbReference type="NCBI Taxonomy" id="61180"/>
    <lineage>
        <taxon>Eukaryota</taxon>
        <taxon>Metazoa</taxon>
        <taxon>Ecdysozoa</taxon>
        <taxon>Nematoda</taxon>
        <taxon>Chromadorea</taxon>
        <taxon>Rhabditida</taxon>
        <taxon>Rhabditina</taxon>
        <taxon>Rhabditomorpha</taxon>
        <taxon>Strongyloidea</taxon>
        <taxon>Strongylidae</taxon>
        <taxon>Oesophagostomum</taxon>
    </lineage>
</organism>